<keyword evidence="2" id="KW-1185">Reference proteome</keyword>
<comment type="caution">
    <text evidence="1">The sequence shown here is derived from an EMBL/GenBank/DDBJ whole genome shotgun (WGS) entry which is preliminary data.</text>
</comment>
<proteinExistence type="predicted"/>
<dbReference type="AlphaFoldDB" id="A0A8J7UI81"/>
<name>A0A8J7UI81_9HYPH</name>
<evidence type="ECO:0000313" key="1">
    <source>
        <dbReference type="EMBL" id="MBP0439984.1"/>
    </source>
</evidence>
<protein>
    <submittedName>
        <fullName evidence="1">Uncharacterized protein</fullName>
    </submittedName>
</protein>
<organism evidence="1 2">
    <name type="scientific">Tianweitania sediminis</name>
    <dbReference type="NCBI Taxonomy" id="1502156"/>
    <lineage>
        <taxon>Bacteria</taxon>
        <taxon>Pseudomonadati</taxon>
        <taxon>Pseudomonadota</taxon>
        <taxon>Alphaproteobacteria</taxon>
        <taxon>Hyphomicrobiales</taxon>
        <taxon>Phyllobacteriaceae</taxon>
        <taxon>Tianweitania</taxon>
    </lineage>
</organism>
<sequence length="51" mass="5616">MVLNMLRTGTAGISDIARWVGLSSQIVLRIKADRGKAEAAMKTWHSHKLVP</sequence>
<evidence type="ECO:0000313" key="2">
    <source>
        <dbReference type="Proteomes" id="UP000666240"/>
    </source>
</evidence>
<reference evidence="1" key="1">
    <citation type="submission" date="2021-03" db="EMBL/GenBank/DDBJ databases">
        <title>Genome sequencing and assembly of Tianweitania sediminis.</title>
        <authorList>
            <person name="Chhetri G."/>
        </authorList>
    </citation>
    <scope>NUCLEOTIDE SEQUENCE</scope>
    <source>
        <strain evidence="1">Z8</strain>
    </source>
</reference>
<dbReference type="EMBL" id="JAGIYY010000005">
    <property type="protein sequence ID" value="MBP0439984.1"/>
    <property type="molecule type" value="Genomic_DNA"/>
</dbReference>
<accession>A0A8J7UI81</accession>
<gene>
    <name evidence="1" type="ORF">J5Y06_15095</name>
</gene>
<dbReference type="Gene3D" id="1.10.10.60">
    <property type="entry name" value="Homeodomain-like"/>
    <property type="match status" value="1"/>
</dbReference>
<dbReference type="Proteomes" id="UP000666240">
    <property type="component" value="Unassembled WGS sequence"/>
</dbReference>